<dbReference type="InterPro" id="IPR007016">
    <property type="entry name" value="O-antigen_ligase-rel_domated"/>
</dbReference>
<feature type="transmembrane region" description="Helical" evidence="5">
    <location>
        <begin position="445"/>
        <end position="467"/>
    </location>
</feature>
<dbReference type="EMBL" id="FMZV01000008">
    <property type="protein sequence ID" value="SDD54224.1"/>
    <property type="molecule type" value="Genomic_DNA"/>
</dbReference>
<feature type="transmembrane region" description="Helical" evidence="5">
    <location>
        <begin position="474"/>
        <end position="492"/>
    </location>
</feature>
<keyword evidence="4 5" id="KW-0472">Membrane</keyword>
<gene>
    <name evidence="7" type="ORF">SAMN04488239_10890</name>
</gene>
<name>A0A1G6VL19_9RHOB</name>
<protein>
    <submittedName>
        <fullName evidence="7">O-antigen ligase</fullName>
    </submittedName>
</protein>
<dbReference type="Proteomes" id="UP000199628">
    <property type="component" value="Unassembled WGS sequence"/>
</dbReference>
<keyword evidence="7" id="KW-0436">Ligase</keyword>
<evidence type="ECO:0000256" key="3">
    <source>
        <dbReference type="ARBA" id="ARBA00022989"/>
    </source>
</evidence>
<feature type="transmembrane region" description="Helical" evidence="5">
    <location>
        <begin position="20"/>
        <end position="38"/>
    </location>
</feature>
<evidence type="ECO:0000313" key="7">
    <source>
        <dbReference type="EMBL" id="SDD54224.1"/>
    </source>
</evidence>
<feature type="domain" description="O-antigen ligase-related" evidence="6">
    <location>
        <begin position="268"/>
        <end position="425"/>
    </location>
</feature>
<keyword evidence="8" id="KW-1185">Reference proteome</keyword>
<reference evidence="8" key="1">
    <citation type="submission" date="2016-10" db="EMBL/GenBank/DDBJ databases">
        <authorList>
            <person name="Varghese N."/>
            <person name="Submissions S."/>
        </authorList>
    </citation>
    <scope>NUCLEOTIDE SEQUENCE [LARGE SCALE GENOMIC DNA]</scope>
    <source>
        <strain evidence="8">CGMCC 1.9108</strain>
    </source>
</reference>
<dbReference type="InterPro" id="IPR051533">
    <property type="entry name" value="WaaL-like"/>
</dbReference>
<feature type="transmembrane region" description="Helical" evidence="5">
    <location>
        <begin position="232"/>
        <end position="250"/>
    </location>
</feature>
<feature type="transmembrane region" description="Helical" evidence="5">
    <location>
        <begin position="256"/>
        <end position="275"/>
    </location>
</feature>
<comment type="subcellular location">
    <subcellularLocation>
        <location evidence="1">Membrane</location>
        <topology evidence="1">Multi-pass membrane protein</topology>
    </subcellularLocation>
</comment>
<dbReference type="GO" id="GO:0016020">
    <property type="term" value="C:membrane"/>
    <property type="evidence" value="ECO:0007669"/>
    <property type="project" value="UniProtKB-SubCell"/>
</dbReference>
<proteinExistence type="predicted"/>
<evidence type="ECO:0000256" key="2">
    <source>
        <dbReference type="ARBA" id="ARBA00022692"/>
    </source>
</evidence>
<evidence type="ECO:0000256" key="4">
    <source>
        <dbReference type="ARBA" id="ARBA00023136"/>
    </source>
</evidence>
<evidence type="ECO:0000313" key="8">
    <source>
        <dbReference type="Proteomes" id="UP000199628"/>
    </source>
</evidence>
<dbReference type="STRING" id="639004.SAMN04488239_10890"/>
<dbReference type="PANTHER" id="PTHR37422:SF13">
    <property type="entry name" value="LIPOPOLYSACCHARIDE BIOSYNTHESIS PROTEIN PA4999-RELATED"/>
    <property type="match status" value="1"/>
</dbReference>
<dbReference type="OrthoDB" id="8477918at2"/>
<evidence type="ECO:0000256" key="1">
    <source>
        <dbReference type="ARBA" id="ARBA00004141"/>
    </source>
</evidence>
<dbReference type="Pfam" id="PF04932">
    <property type="entry name" value="Wzy_C"/>
    <property type="match status" value="1"/>
</dbReference>
<keyword evidence="3 5" id="KW-1133">Transmembrane helix</keyword>
<accession>A0A1G6VL19</accession>
<feature type="transmembrane region" description="Helical" evidence="5">
    <location>
        <begin position="304"/>
        <end position="323"/>
    </location>
</feature>
<evidence type="ECO:0000259" key="6">
    <source>
        <dbReference type="Pfam" id="PF04932"/>
    </source>
</evidence>
<sequence>MDRPLRATRVQFSKTSGRSAAAVVLCLTAGLIIVAGPTKALGALFGAVLICLSLARPMIGMVIVIFANTSFQVLGSSPLTGFPVSVSKLFGVITVGSVLLHVMFMGWRITASPLYRPMLVFLMWVLIGDFVARNAETSFLEGTNRLLMMLLLTTSVATLAGQSQKALDLIVVAISAAIAFCGLIGLAEHFLPSLALQSDDPRLPEGAIGGVIDSESLEGVVIKRITGGIGDANWLAYTVAIAVPLLIYCWHRFTGTWWRVLILVMGGLQLIALVFSYTRTGFLGLGVAGLYLAVRGVVPLRPLMFILALGFCGSIIYLPPGLVDRMFSAKYLKEGSTPLRTLFFDHAVDIWLEEPIAGHGYKGFGDKFYTAVKVTLPNDLRLQAWAEDMERAVVEGRELVSNIGAHNLQLEILVEYGLIGFVLYFGVFVMGFIEMRRVEIRGPPHLRVLAIAISAGMIAFLVCGLLGHAKYLKIVWLMFGVLMAVARISRIGDSSARNLLDTWQAK</sequence>
<dbReference type="AlphaFoldDB" id="A0A1G6VL19"/>
<feature type="transmembrane region" description="Helical" evidence="5">
    <location>
        <begin position="169"/>
        <end position="187"/>
    </location>
</feature>
<organism evidence="7 8">
    <name type="scientific">Ruegeria marina</name>
    <dbReference type="NCBI Taxonomy" id="639004"/>
    <lineage>
        <taxon>Bacteria</taxon>
        <taxon>Pseudomonadati</taxon>
        <taxon>Pseudomonadota</taxon>
        <taxon>Alphaproteobacteria</taxon>
        <taxon>Rhodobacterales</taxon>
        <taxon>Roseobacteraceae</taxon>
        <taxon>Ruegeria</taxon>
    </lineage>
</organism>
<evidence type="ECO:0000256" key="5">
    <source>
        <dbReference type="SAM" id="Phobius"/>
    </source>
</evidence>
<keyword evidence="2 5" id="KW-0812">Transmembrane</keyword>
<feature type="transmembrane region" description="Helical" evidence="5">
    <location>
        <begin position="44"/>
        <end position="68"/>
    </location>
</feature>
<feature type="transmembrane region" description="Helical" evidence="5">
    <location>
        <begin position="89"/>
        <end position="109"/>
    </location>
</feature>
<dbReference type="GO" id="GO:0016874">
    <property type="term" value="F:ligase activity"/>
    <property type="evidence" value="ECO:0007669"/>
    <property type="project" value="UniProtKB-KW"/>
</dbReference>
<feature type="transmembrane region" description="Helical" evidence="5">
    <location>
        <begin position="413"/>
        <end position="433"/>
    </location>
</feature>
<dbReference type="PANTHER" id="PTHR37422">
    <property type="entry name" value="TEICHURONIC ACID BIOSYNTHESIS PROTEIN TUAE"/>
    <property type="match status" value="1"/>
</dbReference>